<accession>A0A7S1FQV6</accession>
<protein>
    <recommendedName>
        <fullName evidence="3">BRO1 domain-containing protein</fullName>
    </recommendedName>
</protein>
<evidence type="ECO:0000256" key="2">
    <source>
        <dbReference type="SAM" id="MobiDB-lite"/>
    </source>
</evidence>
<dbReference type="InterPro" id="IPR004328">
    <property type="entry name" value="BRO1_dom"/>
</dbReference>
<dbReference type="InterPro" id="IPR038898">
    <property type="entry name" value="BROX"/>
</dbReference>
<gene>
    <name evidence="4" type="ORF">CHYS00102_LOCUS9466</name>
</gene>
<feature type="region of interest" description="Disordered" evidence="2">
    <location>
        <begin position="429"/>
        <end position="454"/>
    </location>
</feature>
<dbReference type="PANTHER" id="PTHR23032:SF13">
    <property type="entry name" value="BRO1 DOMAIN-CONTAINING PROTEIN BROX"/>
    <property type="match status" value="1"/>
</dbReference>
<dbReference type="AlphaFoldDB" id="A0A7S1FQV6"/>
<dbReference type="PANTHER" id="PTHR23032">
    <property type="entry name" value="BRO1 DOMAIN-CONTAINING PROTEIN BROX"/>
    <property type="match status" value="1"/>
</dbReference>
<name>A0A7S1FQV6_9STRA</name>
<dbReference type="SMART" id="SM01041">
    <property type="entry name" value="BRO1"/>
    <property type="match status" value="1"/>
</dbReference>
<dbReference type="Pfam" id="PF03097">
    <property type="entry name" value="BRO1"/>
    <property type="match status" value="1"/>
</dbReference>
<feature type="domain" description="BRO1" evidence="3">
    <location>
        <begin position="13"/>
        <end position="472"/>
    </location>
</feature>
<reference evidence="4" key="1">
    <citation type="submission" date="2021-01" db="EMBL/GenBank/DDBJ databases">
        <authorList>
            <person name="Corre E."/>
            <person name="Pelletier E."/>
            <person name="Niang G."/>
            <person name="Scheremetjew M."/>
            <person name="Finn R."/>
            <person name="Kale V."/>
            <person name="Holt S."/>
            <person name="Cochrane G."/>
            <person name="Meng A."/>
            <person name="Brown T."/>
            <person name="Cohen L."/>
        </authorList>
    </citation>
    <scope>NUCLEOTIDE SEQUENCE</scope>
    <source>
        <strain evidence="4">308</strain>
    </source>
</reference>
<evidence type="ECO:0000256" key="1">
    <source>
        <dbReference type="ARBA" id="ARBA00008901"/>
    </source>
</evidence>
<organism evidence="4">
    <name type="scientific">Corethron hystrix</name>
    <dbReference type="NCBI Taxonomy" id="216773"/>
    <lineage>
        <taxon>Eukaryota</taxon>
        <taxon>Sar</taxon>
        <taxon>Stramenopiles</taxon>
        <taxon>Ochrophyta</taxon>
        <taxon>Bacillariophyta</taxon>
        <taxon>Coscinodiscophyceae</taxon>
        <taxon>Corethrophycidae</taxon>
        <taxon>Corethrales</taxon>
        <taxon>Corethraceae</taxon>
        <taxon>Corethron</taxon>
    </lineage>
</organism>
<evidence type="ECO:0000313" key="4">
    <source>
        <dbReference type="EMBL" id="CAD8882278.1"/>
    </source>
</evidence>
<proteinExistence type="inferred from homology"/>
<comment type="similarity">
    <text evidence="1">Belongs to the BROX family.</text>
</comment>
<evidence type="ECO:0000259" key="3">
    <source>
        <dbReference type="PROSITE" id="PS51180"/>
    </source>
</evidence>
<dbReference type="EMBL" id="HBFR01013067">
    <property type="protein sequence ID" value="CAD8882278.1"/>
    <property type="molecule type" value="Transcribed_RNA"/>
</dbReference>
<dbReference type="Gene3D" id="1.25.40.280">
    <property type="entry name" value="alix/aip1 like domains"/>
    <property type="match status" value="1"/>
</dbReference>
<dbReference type="PROSITE" id="PS51180">
    <property type="entry name" value="BRO1"/>
    <property type="match status" value="1"/>
</dbReference>
<sequence length="472" mass="51813">MSDEDSIMRLVSAVYVLPCPMVNQPMKTSFAASFDTATKDHPNSVTLMRSSDTARRKLADALEQVRSVANVPGSKHQNVLNLAKDYVPKIHRILFSCKVQPEMAVLNKKLEFQWISGMENNKHVKKDDALMYELAISIATCSLASAGAASEEAVAGRFPAAAKLFNAAAGAQTCLHEDLLPQWITLGSETEVSQLPSEVAGPVAEAFRGLYLAHAQQMAVATALTKGASPANYSLLAKLCRGLKEEMQGFVEAMRSHAAAQYSKMNPSLTVFITFQMGIYESMMHYFWARLMWSKDKYGLAIAILHKAAAWAETRKYASAAVGIPDPADRSSPVKAVEKDILDYRGHLRSLLDEWEKDNRTVYFDSVPNSVKEEDLVTKGVVIKKPEAFVLESPEPVQLGPKARAEMRAPPPQVLPRFNSGSGLPPGFITPAPVALPPEDDLPPPVYAPQQLQRTDSDLAREMQAKFDMHGQ</sequence>
<dbReference type="InterPro" id="IPR038499">
    <property type="entry name" value="BRO1_sf"/>
</dbReference>